<evidence type="ECO:0000313" key="2">
    <source>
        <dbReference type="EMBL" id="RIV83783.1"/>
    </source>
</evidence>
<dbReference type="GO" id="GO:0042597">
    <property type="term" value="C:periplasmic space"/>
    <property type="evidence" value="ECO:0007669"/>
    <property type="project" value="InterPro"/>
</dbReference>
<comment type="caution">
    <text evidence="2">The sequence shown here is derived from an EMBL/GenBank/DDBJ whole genome shotgun (WGS) entry which is preliminary data.</text>
</comment>
<dbReference type="EMBL" id="QXFM01000111">
    <property type="protein sequence ID" value="RIV83783.1"/>
    <property type="molecule type" value="Genomic_DNA"/>
</dbReference>
<keyword evidence="3" id="KW-1185">Reference proteome</keyword>
<dbReference type="InterPro" id="IPR009094">
    <property type="entry name" value="DiS-bond_isomerase_DsbC/G_N_sf"/>
</dbReference>
<dbReference type="InterPro" id="IPR018950">
    <property type="entry name" value="DiS-bond_isomerase_DsbC/G_N"/>
</dbReference>
<gene>
    <name evidence="2" type="ORF">D2V17_12730</name>
</gene>
<feature type="domain" description="Disulphide bond isomerase DsbC/G N-terminal" evidence="1">
    <location>
        <begin position="39"/>
        <end position="104"/>
    </location>
</feature>
<accession>A0A3A1P7G8</accession>
<protein>
    <submittedName>
        <fullName evidence="2">DsbC family protein</fullName>
    </submittedName>
</protein>
<reference evidence="2 3" key="1">
    <citation type="submission" date="2018-08" db="EMBL/GenBank/DDBJ databases">
        <title>Erythrobacter zhengii sp.nov., a bacterium isolated from deep-sea sediment.</title>
        <authorList>
            <person name="Fang C."/>
            <person name="Wu Y.-H."/>
            <person name="Sun C."/>
            <person name="Wang H."/>
            <person name="Cheng H."/>
            <person name="Meng F.-X."/>
            <person name="Wang C.-S."/>
            <person name="Xu X.-W."/>
        </authorList>
    </citation>
    <scope>NUCLEOTIDE SEQUENCE [LARGE SCALE GENOMIC DNA]</scope>
    <source>
        <strain evidence="2 3">CCTCC AB 2015396</strain>
    </source>
</reference>
<evidence type="ECO:0000313" key="3">
    <source>
        <dbReference type="Proteomes" id="UP000265366"/>
    </source>
</evidence>
<dbReference type="Gene3D" id="3.10.450.70">
    <property type="entry name" value="Disulphide bond isomerase, DsbC/G, N-terminal"/>
    <property type="match status" value="1"/>
</dbReference>
<dbReference type="Proteomes" id="UP000265366">
    <property type="component" value="Unassembled WGS sequence"/>
</dbReference>
<proteinExistence type="predicted"/>
<organism evidence="2 3">
    <name type="scientific">Aurantiacibacter xanthus</name>
    <dbReference type="NCBI Taxonomy" id="1784712"/>
    <lineage>
        <taxon>Bacteria</taxon>
        <taxon>Pseudomonadati</taxon>
        <taxon>Pseudomonadota</taxon>
        <taxon>Alphaproteobacteria</taxon>
        <taxon>Sphingomonadales</taxon>
        <taxon>Erythrobacteraceae</taxon>
        <taxon>Aurantiacibacter</taxon>
    </lineage>
</organism>
<dbReference type="SUPFAM" id="SSF54423">
    <property type="entry name" value="DsbC/DsbG N-terminal domain-like"/>
    <property type="match status" value="1"/>
</dbReference>
<evidence type="ECO:0000259" key="1">
    <source>
        <dbReference type="Pfam" id="PF10411"/>
    </source>
</evidence>
<dbReference type="Pfam" id="PF10411">
    <property type="entry name" value="DsbC_N"/>
    <property type="match status" value="1"/>
</dbReference>
<dbReference type="AlphaFoldDB" id="A0A3A1P7G8"/>
<name>A0A3A1P7G8_9SPHN</name>
<dbReference type="RefSeq" id="WP_281270577.1">
    <property type="nucleotide sequence ID" value="NZ_QXFM01000111.1"/>
</dbReference>
<sequence>MSATEPRFPLRRYSIHAGLVAGALLLAGVGVAFANDIAWPDGNKVTALLKARLPKTEITKVDCARIGGLCEVVAGSNLFYVDASARYLVIGRVYDMESRQDLTAARLLELNPAMLLGGA</sequence>
<feature type="non-terminal residue" evidence="2">
    <location>
        <position position="119"/>
    </location>
</feature>